<dbReference type="GeneID" id="55595234"/>
<dbReference type="KEGG" id="hsai:HPS36_09490"/>
<keyword evidence="3" id="KW-1185">Reference proteome</keyword>
<dbReference type="EMBL" id="CP053941">
    <property type="protein sequence ID" value="QKG93083.1"/>
    <property type="molecule type" value="Genomic_DNA"/>
</dbReference>
<evidence type="ECO:0000313" key="3">
    <source>
        <dbReference type="Proteomes" id="UP000505020"/>
    </source>
</evidence>
<feature type="transmembrane region" description="Helical" evidence="1">
    <location>
        <begin position="95"/>
        <end position="114"/>
    </location>
</feature>
<accession>A0A7D4CZY3</accession>
<gene>
    <name evidence="2" type="ORF">HPS36_09490</name>
</gene>
<reference evidence="2 3" key="1">
    <citation type="submission" date="2020-05" db="EMBL/GenBank/DDBJ databases">
        <title>Halorubrum RHB-C sp.nov., an extremely halophilic archaeon isolated from solar salt farm.</title>
        <authorList>
            <person name="Ho H."/>
            <person name="Danganan R.E."/>
            <person name="Dedeles G.R."/>
            <person name="Kim S.-G."/>
        </authorList>
    </citation>
    <scope>NUCLEOTIDE SEQUENCE [LARGE SCALE GENOMIC DNA]</scope>
    <source>
        <strain evidence="2 3">RHB-C</strain>
    </source>
</reference>
<proteinExistence type="predicted"/>
<organism evidence="2 3">
    <name type="scientific">Halorubrum salinarum</name>
    <dbReference type="NCBI Taxonomy" id="2739057"/>
    <lineage>
        <taxon>Archaea</taxon>
        <taxon>Methanobacteriati</taxon>
        <taxon>Methanobacteriota</taxon>
        <taxon>Stenosarchaea group</taxon>
        <taxon>Halobacteria</taxon>
        <taxon>Halobacteriales</taxon>
        <taxon>Haloferacaceae</taxon>
        <taxon>Halorubrum</taxon>
    </lineage>
</organism>
<dbReference type="RefSeq" id="WP_173229957.1">
    <property type="nucleotide sequence ID" value="NZ_CP053941.1"/>
</dbReference>
<evidence type="ECO:0000313" key="2">
    <source>
        <dbReference type="EMBL" id="QKG93083.1"/>
    </source>
</evidence>
<keyword evidence="1" id="KW-0472">Membrane</keyword>
<sequence length="175" mass="18818">MADADESTGVSAWAVFKPFRRPLPLNLLVPCVGLVCWYVGFEATVAVLGLSPELAAHSVAGQVARTKATLGANLGLGAFVGLATLRAYGWHIWNVLVGAAFAVNGGAVAFWIRGATPPAEFYRTPGYVMSDPELLRVLALALAFVVPAAGIFFLGMEALYRSPDEQRRWWSRLPK</sequence>
<dbReference type="AlphaFoldDB" id="A0A7D4CZY3"/>
<dbReference type="Proteomes" id="UP000505020">
    <property type="component" value="Chromosome"/>
</dbReference>
<feature type="transmembrane region" description="Helical" evidence="1">
    <location>
        <begin position="70"/>
        <end position="88"/>
    </location>
</feature>
<keyword evidence="1" id="KW-0812">Transmembrane</keyword>
<name>A0A7D4CZY3_9EURY</name>
<protein>
    <submittedName>
        <fullName evidence="2">Uncharacterized protein</fullName>
    </submittedName>
</protein>
<feature type="transmembrane region" description="Helical" evidence="1">
    <location>
        <begin position="27"/>
        <end position="50"/>
    </location>
</feature>
<evidence type="ECO:0000256" key="1">
    <source>
        <dbReference type="SAM" id="Phobius"/>
    </source>
</evidence>
<feature type="transmembrane region" description="Helical" evidence="1">
    <location>
        <begin position="134"/>
        <end position="160"/>
    </location>
</feature>
<keyword evidence="1" id="KW-1133">Transmembrane helix</keyword>